<name>A0A1E3IID0_9TREE</name>
<dbReference type="OrthoDB" id="420422at2759"/>
<dbReference type="GeneID" id="91087810"/>
<dbReference type="Gene3D" id="3.40.50.300">
    <property type="entry name" value="P-loop containing nucleotide triphosphate hydrolases"/>
    <property type="match status" value="1"/>
</dbReference>
<dbReference type="AlphaFoldDB" id="A0A1E3IID0"/>
<dbReference type="EMBL" id="CP143787">
    <property type="protein sequence ID" value="WVN88392.1"/>
    <property type="molecule type" value="Genomic_DNA"/>
</dbReference>
<dbReference type="SUPFAM" id="SSF52540">
    <property type="entry name" value="P-loop containing nucleoside triphosphate hydrolases"/>
    <property type="match status" value="1"/>
</dbReference>
<evidence type="ECO:0000313" key="1">
    <source>
        <dbReference type="EMBL" id="WVN88392.1"/>
    </source>
</evidence>
<gene>
    <name evidence="1" type="ORF">L203_103599</name>
</gene>
<reference evidence="1" key="1">
    <citation type="submission" date="2016-06" db="EMBL/GenBank/DDBJ databases">
        <authorList>
            <person name="Cuomo C."/>
            <person name="Litvintseva A."/>
            <person name="Heitman J."/>
            <person name="Chen Y."/>
            <person name="Sun S."/>
            <person name="Springer D."/>
            <person name="Dromer F."/>
            <person name="Young S."/>
            <person name="Zeng Q."/>
            <person name="Chapman S."/>
            <person name="Gujja S."/>
            <person name="Saif S."/>
            <person name="Birren B."/>
        </authorList>
    </citation>
    <scope>NUCLEOTIDE SEQUENCE</scope>
    <source>
        <strain evidence="1">CBS 7841</strain>
    </source>
</reference>
<dbReference type="RefSeq" id="XP_066069092.1">
    <property type="nucleotide sequence ID" value="XM_066212995.1"/>
</dbReference>
<reference evidence="1" key="2">
    <citation type="journal article" date="2022" name="Elife">
        <title>Obligate sexual reproduction of a homothallic fungus closely related to the Cryptococcus pathogenic species complex.</title>
        <authorList>
            <person name="Passer A.R."/>
            <person name="Clancey S.A."/>
            <person name="Shea T."/>
            <person name="David-Palma M."/>
            <person name="Averette A.F."/>
            <person name="Boekhout T."/>
            <person name="Porcel B.M."/>
            <person name="Nowrousian M."/>
            <person name="Cuomo C.A."/>
            <person name="Sun S."/>
            <person name="Heitman J."/>
            <person name="Coelho M.A."/>
        </authorList>
    </citation>
    <scope>NUCLEOTIDE SEQUENCE</scope>
    <source>
        <strain evidence="1">CBS 7841</strain>
    </source>
</reference>
<keyword evidence="2" id="KW-1185">Reference proteome</keyword>
<reference evidence="1" key="3">
    <citation type="submission" date="2024-01" db="EMBL/GenBank/DDBJ databases">
        <authorList>
            <person name="Coelho M.A."/>
            <person name="David-Palma M."/>
            <person name="Shea T."/>
            <person name="Sun S."/>
            <person name="Cuomo C.A."/>
            <person name="Heitman J."/>
        </authorList>
    </citation>
    <scope>NUCLEOTIDE SEQUENCE</scope>
    <source>
        <strain evidence="1">CBS 7841</strain>
    </source>
</reference>
<protein>
    <submittedName>
        <fullName evidence="1">Uncharacterized protein</fullName>
    </submittedName>
</protein>
<dbReference type="VEuPathDB" id="FungiDB:L203_02802"/>
<sequence length="385" mass="42315">MTTPNLTQPLTESILTEIGCGTAAEAIMAVRYNTSLPGPTYIPSLDDALLHHRPHSACSSFRRGDLVELVGPSGCGKTSLITFLLMTTLLPSSLSHPHEISLGGKSSHAMIFQPATHLPIVPSLRKAMKAHVISCVPFAANGVVEAVIKESMSRLRVWRGKPRYKDIALGLRSVLNQISPFAHPDRHYHGGLDLLILDGLGDGYYPQRWADEERGRKAPSVSGRIVGPEDVGMRQVMEAIGMIRKDLGSVVVMSVQGLRTSRESNPFYLSHLPAPYPNPFLSNSVLPLNPQLPSNKANPTYWPLNIQLTLSGPARGLQLPGDITLVDALRARDREEREKEKGEWMSERYEGFVRLTNKDNNTTDQNGTSFHFSIGEEGLQVWGDS</sequence>
<evidence type="ECO:0000313" key="2">
    <source>
        <dbReference type="Proteomes" id="UP000094043"/>
    </source>
</evidence>
<organism evidence="1 2">
    <name type="scientific">Cryptococcus depauperatus CBS 7841</name>
    <dbReference type="NCBI Taxonomy" id="1295531"/>
    <lineage>
        <taxon>Eukaryota</taxon>
        <taxon>Fungi</taxon>
        <taxon>Dikarya</taxon>
        <taxon>Basidiomycota</taxon>
        <taxon>Agaricomycotina</taxon>
        <taxon>Tremellomycetes</taxon>
        <taxon>Tremellales</taxon>
        <taxon>Cryptococcaceae</taxon>
        <taxon>Cryptococcus</taxon>
    </lineage>
</organism>
<dbReference type="InterPro" id="IPR027417">
    <property type="entry name" value="P-loop_NTPase"/>
</dbReference>
<dbReference type="Proteomes" id="UP000094043">
    <property type="component" value="Chromosome 4"/>
</dbReference>
<accession>A0A1E3IID0</accession>
<proteinExistence type="predicted"/>
<dbReference type="KEGG" id="cdep:91087810"/>